<keyword evidence="2" id="KW-1185">Reference proteome</keyword>
<evidence type="ECO:0000313" key="2">
    <source>
        <dbReference type="Proteomes" id="UP001222932"/>
    </source>
</evidence>
<comment type="caution">
    <text evidence="1">The sequence shown here is derived from an EMBL/GenBank/DDBJ whole genome shotgun (WGS) entry which is preliminary data.</text>
</comment>
<accession>A0AAD3TTQ2</accession>
<organism evidence="1 2">
    <name type="scientific">Cutaneotrichosporon spelunceum</name>
    <dbReference type="NCBI Taxonomy" id="1672016"/>
    <lineage>
        <taxon>Eukaryota</taxon>
        <taxon>Fungi</taxon>
        <taxon>Dikarya</taxon>
        <taxon>Basidiomycota</taxon>
        <taxon>Agaricomycotina</taxon>
        <taxon>Tremellomycetes</taxon>
        <taxon>Trichosporonales</taxon>
        <taxon>Trichosporonaceae</taxon>
        <taxon>Cutaneotrichosporon</taxon>
    </lineage>
</organism>
<gene>
    <name evidence="1" type="ORF">CspeluHIS016_0302730</name>
</gene>
<name>A0AAD3TTQ2_9TREE</name>
<evidence type="ECO:0000313" key="1">
    <source>
        <dbReference type="EMBL" id="GMK56433.1"/>
    </source>
</evidence>
<dbReference type="AlphaFoldDB" id="A0AAD3TTQ2"/>
<dbReference type="EMBL" id="BTCM01000003">
    <property type="protein sequence ID" value="GMK56433.1"/>
    <property type="molecule type" value="Genomic_DNA"/>
</dbReference>
<proteinExistence type="predicted"/>
<dbReference type="Proteomes" id="UP001222932">
    <property type="component" value="Unassembled WGS sequence"/>
</dbReference>
<protein>
    <submittedName>
        <fullName evidence="1">Uncharacterized protein</fullName>
    </submittedName>
</protein>
<reference evidence="1" key="2">
    <citation type="submission" date="2023-06" db="EMBL/GenBank/DDBJ databases">
        <authorList>
            <person name="Kobayashi Y."/>
            <person name="Kayamori A."/>
            <person name="Aoki K."/>
            <person name="Shiwa Y."/>
            <person name="Fujita N."/>
            <person name="Sugita T."/>
            <person name="Iwasaki W."/>
            <person name="Tanaka N."/>
            <person name="Takashima M."/>
        </authorList>
    </citation>
    <scope>NUCLEOTIDE SEQUENCE</scope>
    <source>
        <strain evidence="1">HIS016</strain>
    </source>
</reference>
<reference evidence="1" key="1">
    <citation type="journal article" date="2023" name="BMC Genomics">
        <title>Chromosome-level genome assemblies of Cutaneotrichosporon spp. (Trichosporonales, Basidiomycota) reveal imbalanced evolution between nucleotide sequences and chromosome synteny.</title>
        <authorList>
            <person name="Kobayashi Y."/>
            <person name="Kayamori A."/>
            <person name="Aoki K."/>
            <person name="Shiwa Y."/>
            <person name="Matsutani M."/>
            <person name="Fujita N."/>
            <person name="Sugita T."/>
            <person name="Iwasaki W."/>
            <person name="Tanaka N."/>
            <person name="Takashima M."/>
        </authorList>
    </citation>
    <scope>NUCLEOTIDE SEQUENCE</scope>
    <source>
        <strain evidence="1">HIS016</strain>
    </source>
</reference>
<sequence length="235" mass="26139">MAQRGPESLPRSTPNSITSLDEWFAIAREDLPRATEIDSDLETDDDFVLVTVACDFDIIVEPVQPALGTAFEEAYFPSPALSPTAIREASPRLPIWDAVTPGPGAPPASAPAAITLNVRKITAPSFNTEAALAFDERWIGSDIKIRRSTMQWFSCGCCRQRPLNQHIVYPLSDVVFRPRRGHVVKAPTERKGDNHLALPCMEVRVVDAAEELHYRLVREAARNPALRRSSLRRRS</sequence>